<feature type="transmembrane region" description="Helical" evidence="7">
    <location>
        <begin position="26"/>
        <end position="47"/>
    </location>
</feature>
<dbReference type="InterPro" id="IPR050706">
    <property type="entry name" value="Cyclic-di-GMP_PDE-like"/>
</dbReference>
<dbReference type="SMART" id="SM00267">
    <property type="entry name" value="GGDEF"/>
    <property type="match status" value="1"/>
</dbReference>
<dbReference type="InterPro" id="IPR000160">
    <property type="entry name" value="GGDEF_dom"/>
</dbReference>
<reference evidence="10 11" key="2">
    <citation type="submission" date="2016-03" db="EMBL/GenBank/DDBJ databases">
        <title>New uncultured bacterium of the family Gallionellaceae from acid mine drainage: description and reconstruction of genome based on metagenomic analysis of microbial community.</title>
        <authorList>
            <person name="Kadnikov V."/>
            <person name="Ivasenko D."/>
            <person name="Beletsky A."/>
            <person name="Mardanov A."/>
            <person name="Danilova E."/>
            <person name="Pimenov N."/>
            <person name="Karnachuk O."/>
            <person name="Ravin N."/>
        </authorList>
    </citation>
    <scope>NUCLEOTIDE SEQUENCE [LARGE SCALE GENOMIC DNA]</scope>
    <source>
        <strain evidence="10">ShG14-8</strain>
    </source>
</reference>
<evidence type="ECO:0000256" key="4">
    <source>
        <dbReference type="ARBA" id="ARBA00022989"/>
    </source>
</evidence>
<evidence type="ECO:0000259" key="8">
    <source>
        <dbReference type="PROSITE" id="PS50883"/>
    </source>
</evidence>
<evidence type="ECO:0000313" key="10">
    <source>
        <dbReference type="EMBL" id="KXS32873.1"/>
    </source>
</evidence>
<dbReference type="SUPFAM" id="SSF55073">
    <property type="entry name" value="Nucleotide cyclase"/>
    <property type="match status" value="1"/>
</dbReference>
<sequence>MHFSLLAPMKTPSQKELTPYRRPFNWTVFSGIAGLAGIIAMLVFSLASEYQNANQNAKNEVENITQMLEENASATFNNADLLLREMQRDVRPWDMLLSRGTRSARGQELHSLLESQANIVPAVSVIRIIDSKGNNIYGSTNPIPHINISDRPYFQRQRADATAGLVISAPLIARTTGKWSFVLSRRLNFKDGSFAGIVLVVLNLDYIQRLYHALNLGTYGVVALFDSDLRLAARYPPSEKDIGKIADLNAKFYLDKGITHAVYHARAPLDGIPRVFAFRKVGNLPLIVFAGIADEDYLAAWHRHIWQSGIGAMIFSFVVIGFVLLQRRAEDVLRKSDMKSKSDDEQIAYLAFYDQLTGLPNRRLLSDRLHQALDASARSGKKGALLFIDLDNFKSLIDTLGYDMADLMLKQTAQRLEACVRKSDSVAHIDGDEFVVMLEDLSGIPVKAAALAEAVGEKILASLSQPYQLDTHHEHHSTASVGVTLFNGGQLTTDELLKQADIAMFQAKKAGRNTLRFFDPQMQASITARFSLEGELRKALELQQFHLFYQVQVDSSHHPLGAEALIRWIHPLRGLVPPDKFIPLAEETGLILPIGHWVLETACAQLKVWEQNALTRDLVLAVNVSARQFHQTDFVAQVQAVVQHHAINPKLLKLELTEGMLIENIEETIATMGALNEVGVKLSLDDFGTGYSSLQYLKRLPIDQLKIDQSFVRDITTDKDDMAIVHTIIAMAQSLDMQVIAEGVETKEQRQLLLDRGCIHYQGYLFGRPVPIEQFEALLK</sequence>
<dbReference type="NCBIfam" id="TIGR00254">
    <property type="entry name" value="GGDEF"/>
    <property type="match status" value="1"/>
</dbReference>
<name>A0A139BVD2_9PROT</name>
<organism evidence="10 11">
    <name type="scientific">Candidatus Gallionella acididurans</name>
    <dbReference type="NCBI Taxonomy" id="1796491"/>
    <lineage>
        <taxon>Bacteria</taxon>
        <taxon>Pseudomonadati</taxon>
        <taxon>Pseudomonadota</taxon>
        <taxon>Betaproteobacteria</taxon>
        <taxon>Nitrosomonadales</taxon>
        <taxon>Gallionellaceae</taxon>
        <taxon>Gallionella</taxon>
    </lineage>
</organism>
<evidence type="ECO:0000256" key="1">
    <source>
        <dbReference type="ARBA" id="ARBA00004651"/>
    </source>
</evidence>
<dbReference type="Pfam" id="PF00563">
    <property type="entry name" value="EAL"/>
    <property type="match status" value="1"/>
</dbReference>
<dbReference type="InterPro" id="IPR035919">
    <property type="entry name" value="EAL_sf"/>
</dbReference>
<dbReference type="GO" id="GO:0071111">
    <property type="term" value="F:cyclic-guanylate-specific phosphodiesterase activity"/>
    <property type="evidence" value="ECO:0007669"/>
    <property type="project" value="InterPro"/>
</dbReference>
<dbReference type="Proteomes" id="UP000070578">
    <property type="component" value="Unassembled WGS sequence"/>
</dbReference>
<proteinExistence type="predicted"/>
<dbReference type="Gene3D" id="3.30.70.270">
    <property type="match status" value="1"/>
</dbReference>
<protein>
    <submittedName>
        <fullName evidence="10">Diguanylate cyclase/phosphodiesterase with PAS/PAC sensor(S)</fullName>
    </submittedName>
</protein>
<keyword evidence="4 7" id="KW-1133">Transmembrane helix</keyword>
<evidence type="ECO:0000259" key="9">
    <source>
        <dbReference type="PROSITE" id="PS50887"/>
    </source>
</evidence>
<dbReference type="AlphaFoldDB" id="A0A139BVD2"/>
<keyword evidence="3 7" id="KW-0812">Transmembrane</keyword>
<keyword evidence="6" id="KW-0175">Coiled coil</keyword>
<dbReference type="SUPFAM" id="SSF141868">
    <property type="entry name" value="EAL domain-like"/>
    <property type="match status" value="1"/>
</dbReference>
<dbReference type="InterPro" id="IPR001633">
    <property type="entry name" value="EAL_dom"/>
</dbReference>
<dbReference type="Pfam" id="PF02743">
    <property type="entry name" value="dCache_1"/>
    <property type="match status" value="1"/>
</dbReference>
<evidence type="ECO:0000256" key="3">
    <source>
        <dbReference type="ARBA" id="ARBA00022692"/>
    </source>
</evidence>
<dbReference type="Pfam" id="PF00990">
    <property type="entry name" value="GGDEF"/>
    <property type="match status" value="1"/>
</dbReference>
<dbReference type="PROSITE" id="PS50883">
    <property type="entry name" value="EAL"/>
    <property type="match status" value="1"/>
</dbReference>
<evidence type="ECO:0000313" key="11">
    <source>
        <dbReference type="Proteomes" id="UP000070578"/>
    </source>
</evidence>
<evidence type="ECO:0000256" key="7">
    <source>
        <dbReference type="SAM" id="Phobius"/>
    </source>
</evidence>
<dbReference type="PANTHER" id="PTHR33121">
    <property type="entry name" value="CYCLIC DI-GMP PHOSPHODIESTERASE PDEF"/>
    <property type="match status" value="1"/>
</dbReference>
<dbReference type="EMBL" id="LSLI01000017">
    <property type="protein sequence ID" value="KXS32873.1"/>
    <property type="molecule type" value="Genomic_DNA"/>
</dbReference>
<feature type="transmembrane region" description="Helical" evidence="7">
    <location>
        <begin position="305"/>
        <end position="325"/>
    </location>
</feature>
<dbReference type="GO" id="GO:0005886">
    <property type="term" value="C:plasma membrane"/>
    <property type="evidence" value="ECO:0007669"/>
    <property type="project" value="UniProtKB-SubCell"/>
</dbReference>
<feature type="domain" description="GGDEF" evidence="9">
    <location>
        <begin position="381"/>
        <end position="520"/>
    </location>
</feature>
<dbReference type="InterPro" id="IPR043128">
    <property type="entry name" value="Rev_trsase/Diguanyl_cyclase"/>
</dbReference>
<dbReference type="CDD" id="cd01948">
    <property type="entry name" value="EAL"/>
    <property type="match status" value="1"/>
</dbReference>
<dbReference type="CDD" id="cd01949">
    <property type="entry name" value="GGDEF"/>
    <property type="match status" value="1"/>
</dbReference>
<evidence type="ECO:0000256" key="6">
    <source>
        <dbReference type="SAM" id="Coils"/>
    </source>
</evidence>
<dbReference type="SMART" id="SM00052">
    <property type="entry name" value="EAL"/>
    <property type="match status" value="1"/>
</dbReference>
<gene>
    <name evidence="10" type="ORF">AWT59_1034</name>
</gene>
<dbReference type="PATRIC" id="fig|1796491.3.peg.1134"/>
<dbReference type="CDD" id="cd12914">
    <property type="entry name" value="PDC1_DGC_like"/>
    <property type="match status" value="1"/>
</dbReference>
<evidence type="ECO:0000256" key="5">
    <source>
        <dbReference type="ARBA" id="ARBA00023136"/>
    </source>
</evidence>
<dbReference type="Gene3D" id="3.20.20.450">
    <property type="entry name" value="EAL domain"/>
    <property type="match status" value="1"/>
</dbReference>
<accession>A0A139BVD2</accession>
<comment type="subcellular location">
    <subcellularLocation>
        <location evidence="1">Cell membrane</location>
        <topology evidence="1">Multi-pass membrane protein</topology>
    </subcellularLocation>
</comment>
<dbReference type="CDD" id="cd12915">
    <property type="entry name" value="PDC2_DGC_like"/>
    <property type="match status" value="1"/>
</dbReference>
<dbReference type="PANTHER" id="PTHR33121:SF70">
    <property type="entry name" value="SIGNALING PROTEIN YKOW"/>
    <property type="match status" value="1"/>
</dbReference>
<dbReference type="InterPro" id="IPR029787">
    <property type="entry name" value="Nucleotide_cyclase"/>
</dbReference>
<dbReference type="Gene3D" id="3.30.450.20">
    <property type="entry name" value="PAS domain"/>
    <property type="match status" value="2"/>
</dbReference>
<dbReference type="FunFam" id="3.20.20.450:FF:000001">
    <property type="entry name" value="Cyclic di-GMP phosphodiesterase yahA"/>
    <property type="match status" value="1"/>
</dbReference>
<dbReference type="PROSITE" id="PS50887">
    <property type="entry name" value="GGDEF"/>
    <property type="match status" value="1"/>
</dbReference>
<feature type="coiled-coil region" evidence="6">
    <location>
        <begin position="47"/>
        <end position="74"/>
    </location>
</feature>
<comment type="caution">
    <text evidence="10">The sequence shown here is derived from an EMBL/GenBank/DDBJ whole genome shotgun (WGS) entry which is preliminary data.</text>
</comment>
<feature type="domain" description="EAL" evidence="8">
    <location>
        <begin position="529"/>
        <end position="780"/>
    </location>
</feature>
<keyword evidence="5 7" id="KW-0472">Membrane</keyword>
<evidence type="ECO:0000256" key="2">
    <source>
        <dbReference type="ARBA" id="ARBA00022475"/>
    </source>
</evidence>
<keyword evidence="2" id="KW-1003">Cell membrane</keyword>
<dbReference type="InterPro" id="IPR033479">
    <property type="entry name" value="dCache_1"/>
</dbReference>
<reference evidence="10 11" key="1">
    <citation type="submission" date="2016-02" db="EMBL/GenBank/DDBJ databases">
        <authorList>
            <person name="Wen L."/>
            <person name="He K."/>
            <person name="Yang H."/>
        </authorList>
    </citation>
    <scope>NUCLEOTIDE SEQUENCE [LARGE SCALE GENOMIC DNA]</scope>
    <source>
        <strain evidence="10">ShG14-8</strain>
    </source>
</reference>